<evidence type="ECO:0000313" key="4">
    <source>
        <dbReference type="Proteomes" id="UP000032141"/>
    </source>
</evidence>
<proteinExistence type="predicted"/>
<dbReference type="SUPFAM" id="SSF56219">
    <property type="entry name" value="DNase I-like"/>
    <property type="match status" value="1"/>
</dbReference>
<dbReference type="HOGENOM" id="CLU_069922_0_0_1"/>
<evidence type="ECO:0000256" key="1">
    <source>
        <dbReference type="SAM" id="Coils"/>
    </source>
</evidence>
<dbReference type="PANTHER" id="PTHR33710:SF77">
    <property type="entry name" value="DNASE I-LIKE SUPERFAMILY PROTEIN"/>
    <property type="match status" value="1"/>
</dbReference>
<dbReference type="eggNOG" id="KOG1075">
    <property type="taxonomic scope" value="Eukaryota"/>
</dbReference>
<sequence>MNSLCPNWSYASNHLSDPDGRIIFVWKPHINVTIIHQSRQYMTCRVDNLTADTLFFTAVYAANTAEERNDMWIELLDIQSSLSLVDQSWIVGGDFNEITHPAEHSDPSVSTITPSMSVFNSCLSQLEIRDLRYHGAIFTWSNKCPEDPIAKKLDRALINEAWLDSFPRSLAQFLAPDISDHTPCCITLDFPLPLADTKPFKFFNYLTAHPDFLSMVAEALICTENEIHSLYLLSVKLKELKGELKRLNKENFSKIQKKQKKRS</sequence>
<keyword evidence="4" id="KW-1185">Reference proteome</keyword>
<evidence type="ECO:0000313" key="3">
    <source>
        <dbReference type="EnsemblPlants" id="Bo4g151150.1"/>
    </source>
</evidence>
<reference evidence="3 4" key="1">
    <citation type="journal article" date="2014" name="Genome Biol.">
        <title>Transcriptome and methylome profiling reveals relics of genome dominance in the mesopolyploid Brassica oleracea.</title>
        <authorList>
            <person name="Parkin I.A."/>
            <person name="Koh C."/>
            <person name="Tang H."/>
            <person name="Robinson S.J."/>
            <person name="Kagale S."/>
            <person name="Clarke W.E."/>
            <person name="Town C.D."/>
            <person name="Nixon J."/>
            <person name="Krishnakumar V."/>
            <person name="Bidwell S.L."/>
            <person name="Denoeud F."/>
            <person name="Belcram H."/>
            <person name="Links M.G."/>
            <person name="Just J."/>
            <person name="Clarke C."/>
            <person name="Bender T."/>
            <person name="Huebert T."/>
            <person name="Mason A.S."/>
            <person name="Pires J.C."/>
            <person name="Barker G."/>
            <person name="Moore J."/>
            <person name="Walley P.G."/>
            <person name="Manoli S."/>
            <person name="Batley J."/>
            <person name="Edwards D."/>
            <person name="Nelson M.N."/>
            <person name="Wang X."/>
            <person name="Paterson A.H."/>
            <person name="King G."/>
            <person name="Bancroft I."/>
            <person name="Chalhoub B."/>
            <person name="Sharpe A.G."/>
        </authorList>
    </citation>
    <scope>NUCLEOTIDE SEQUENCE</scope>
    <source>
        <strain evidence="3 4">cv. TO1000</strain>
    </source>
</reference>
<dbReference type="Pfam" id="PF03372">
    <property type="entry name" value="Exo_endo_phos"/>
    <property type="match status" value="1"/>
</dbReference>
<feature type="domain" description="Endonuclease/exonuclease/phosphatase" evidence="2">
    <location>
        <begin position="16"/>
        <end position="181"/>
    </location>
</feature>
<keyword evidence="1" id="KW-0175">Coiled coil</keyword>
<dbReference type="Gramene" id="Bo4g151150.1">
    <property type="protein sequence ID" value="Bo4g151150.1"/>
    <property type="gene ID" value="Bo4g151150"/>
</dbReference>
<dbReference type="GO" id="GO:0003824">
    <property type="term" value="F:catalytic activity"/>
    <property type="evidence" value="ECO:0007669"/>
    <property type="project" value="InterPro"/>
</dbReference>
<dbReference type="Gene3D" id="3.60.10.10">
    <property type="entry name" value="Endonuclease/exonuclease/phosphatase"/>
    <property type="match status" value="1"/>
</dbReference>
<reference evidence="3" key="2">
    <citation type="submission" date="2015-03" db="UniProtKB">
        <authorList>
            <consortium name="EnsemblPlants"/>
        </authorList>
    </citation>
    <scope>IDENTIFICATION</scope>
</reference>
<dbReference type="OMA" id="ALICTEN"/>
<evidence type="ECO:0000259" key="2">
    <source>
        <dbReference type="Pfam" id="PF03372"/>
    </source>
</evidence>
<dbReference type="InterPro" id="IPR036691">
    <property type="entry name" value="Endo/exonu/phosph_ase_sf"/>
</dbReference>
<name>A0A0D3C1C5_BRAOL</name>
<dbReference type="AlphaFoldDB" id="A0A0D3C1C5"/>
<dbReference type="PANTHER" id="PTHR33710">
    <property type="entry name" value="BNAC02G09200D PROTEIN"/>
    <property type="match status" value="1"/>
</dbReference>
<accession>A0A0D3C1C5</accession>
<dbReference type="Proteomes" id="UP000032141">
    <property type="component" value="Chromosome C4"/>
</dbReference>
<dbReference type="EnsemblPlants" id="Bo4g151150.1">
    <property type="protein sequence ID" value="Bo4g151150.1"/>
    <property type="gene ID" value="Bo4g151150"/>
</dbReference>
<organism evidence="3 4">
    <name type="scientific">Brassica oleracea var. oleracea</name>
    <dbReference type="NCBI Taxonomy" id="109376"/>
    <lineage>
        <taxon>Eukaryota</taxon>
        <taxon>Viridiplantae</taxon>
        <taxon>Streptophyta</taxon>
        <taxon>Embryophyta</taxon>
        <taxon>Tracheophyta</taxon>
        <taxon>Spermatophyta</taxon>
        <taxon>Magnoliopsida</taxon>
        <taxon>eudicotyledons</taxon>
        <taxon>Gunneridae</taxon>
        <taxon>Pentapetalae</taxon>
        <taxon>rosids</taxon>
        <taxon>malvids</taxon>
        <taxon>Brassicales</taxon>
        <taxon>Brassicaceae</taxon>
        <taxon>Brassiceae</taxon>
        <taxon>Brassica</taxon>
    </lineage>
</organism>
<feature type="coiled-coil region" evidence="1">
    <location>
        <begin position="230"/>
        <end position="257"/>
    </location>
</feature>
<protein>
    <recommendedName>
        <fullName evidence="2">Endonuclease/exonuclease/phosphatase domain-containing protein</fullName>
    </recommendedName>
</protein>
<dbReference type="InterPro" id="IPR005135">
    <property type="entry name" value="Endo/exonuclease/phosphatase"/>
</dbReference>